<evidence type="ECO:0000313" key="9">
    <source>
        <dbReference type="EMBL" id="ODM09091.1"/>
    </source>
</evidence>
<evidence type="ECO:0000259" key="8">
    <source>
        <dbReference type="PROSITE" id="PS50928"/>
    </source>
</evidence>
<dbReference type="PATRIC" id="fig|1432052.4.peg.817"/>
<evidence type="ECO:0000256" key="7">
    <source>
        <dbReference type="RuleBase" id="RU363032"/>
    </source>
</evidence>
<sequence>MSKNEQKAKAGVNPRRKAGFRLFLLTTPILIGIFIFSYLPLLGWIYAFFDYKPGLSIWDCTFTGLKWFTMPFANSVLRGQFGRVMANTLGINFLYLIAMILPMFFAIFLMEIPSKRYRKAVQTLTTIPNFISWVLVYSAFYSLLSTEGLLNNLLVGMGILETPVNYLASSSHMWLKMLGYHLWKGLGWRAIVYISAITSIDSEIYEAANIDGAGRFAKIRHITIPHLIPTFFVMFILQIGNIINNGIDQYLVFSNAMNQDFIEVLDLYVYRNGLVQGNISYATAIGMWKSIISLILVFGANKLSKKIRGTALF</sequence>
<dbReference type="PROSITE" id="PS50928">
    <property type="entry name" value="ABC_TM1"/>
    <property type="match status" value="1"/>
</dbReference>
<keyword evidence="9" id="KW-0762">Sugar transport</keyword>
<dbReference type="CDD" id="cd06261">
    <property type="entry name" value="TM_PBP2"/>
    <property type="match status" value="1"/>
</dbReference>
<proteinExistence type="inferred from homology"/>
<protein>
    <submittedName>
        <fullName evidence="9">Putative multiple-sugar transport system permease YteP</fullName>
    </submittedName>
</protein>
<dbReference type="Proteomes" id="UP000094067">
    <property type="component" value="Unassembled WGS sequence"/>
</dbReference>
<comment type="subcellular location">
    <subcellularLocation>
        <location evidence="1 7">Cell membrane</location>
        <topology evidence="1 7">Multi-pass membrane protein</topology>
    </subcellularLocation>
</comment>
<organism evidence="9 10">
    <name type="scientific">Eisenbergiella tayi</name>
    <dbReference type="NCBI Taxonomy" id="1432052"/>
    <lineage>
        <taxon>Bacteria</taxon>
        <taxon>Bacillati</taxon>
        <taxon>Bacillota</taxon>
        <taxon>Clostridia</taxon>
        <taxon>Lachnospirales</taxon>
        <taxon>Lachnospiraceae</taxon>
        <taxon>Eisenbergiella</taxon>
    </lineage>
</organism>
<evidence type="ECO:0000313" key="10">
    <source>
        <dbReference type="Proteomes" id="UP000094067"/>
    </source>
</evidence>
<dbReference type="GO" id="GO:0005886">
    <property type="term" value="C:plasma membrane"/>
    <property type="evidence" value="ECO:0007669"/>
    <property type="project" value="UniProtKB-SubCell"/>
</dbReference>
<reference evidence="9 10" key="1">
    <citation type="submission" date="2016-07" db="EMBL/GenBank/DDBJ databases">
        <title>Characterization of isolates of Eisenbergiella tayi derived from blood cultures, using whole genome sequencing.</title>
        <authorList>
            <person name="Burdz T."/>
            <person name="Wiebe D."/>
            <person name="Huynh C."/>
            <person name="Bernard K."/>
        </authorList>
    </citation>
    <scope>NUCLEOTIDE SEQUENCE [LARGE SCALE GENOMIC DNA]</scope>
    <source>
        <strain evidence="9 10">NML 110608</strain>
    </source>
</reference>
<comment type="caution">
    <text evidence="9">The sequence shown here is derived from an EMBL/GenBank/DDBJ whole genome shotgun (WGS) entry which is preliminary data.</text>
</comment>
<evidence type="ECO:0000256" key="2">
    <source>
        <dbReference type="ARBA" id="ARBA00022448"/>
    </source>
</evidence>
<keyword evidence="6 7" id="KW-0472">Membrane</keyword>
<keyword evidence="4 7" id="KW-0812">Transmembrane</keyword>
<dbReference type="InterPro" id="IPR000515">
    <property type="entry name" value="MetI-like"/>
</dbReference>
<dbReference type="AlphaFoldDB" id="A0A1E3AL06"/>
<evidence type="ECO:0000256" key="4">
    <source>
        <dbReference type="ARBA" id="ARBA00022692"/>
    </source>
</evidence>
<feature type="transmembrane region" description="Helical" evidence="7">
    <location>
        <begin position="279"/>
        <end position="298"/>
    </location>
</feature>
<dbReference type="RefSeq" id="WP_069151266.1">
    <property type="nucleotide sequence ID" value="NZ_MCGH01000001.1"/>
</dbReference>
<dbReference type="SUPFAM" id="SSF161098">
    <property type="entry name" value="MetI-like"/>
    <property type="match status" value="1"/>
</dbReference>
<dbReference type="EMBL" id="MCGH01000001">
    <property type="protein sequence ID" value="ODM09091.1"/>
    <property type="molecule type" value="Genomic_DNA"/>
</dbReference>
<gene>
    <name evidence="9" type="primary">yteP_11</name>
    <name evidence="9" type="ORF">BEI61_00720</name>
</gene>
<feature type="transmembrane region" description="Helical" evidence="7">
    <location>
        <begin position="93"/>
        <end position="112"/>
    </location>
</feature>
<feature type="transmembrane region" description="Helical" evidence="7">
    <location>
        <begin position="224"/>
        <end position="243"/>
    </location>
</feature>
<keyword evidence="5 7" id="KW-1133">Transmembrane helix</keyword>
<evidence type="ECO:0000256" key="3">
    <source>
        <dbReference type="ARBA" id="ARBA00022475"/>
    </source>
</evidence>
<feature type="transmembrane region" description="Helical" evidence="7">
    <location>
        <begin position="20"/>
        <end position="49"/>
    </location>
</feature>
<name>A0A1E3AL06_9FIRM</name>
<dbReference type="InterPro" id="IPR050809">
    <property type="entry name" value="UgpAE/MalFG_permease"/>
</dbReference>
<dbReference type="InterPro" id="IPR035906">
    <property type="entry name" value="MetI-like_sf"/>
</dbReference>
<feature type="domain" description="ABC transmembrane type-1" evidence="8">
    <location>
        <begin position="84"/>
        <end position="300"/>
    </location>
</feature>
<dbReference type="PANTHER" id="PTHR43227:SF11">
    <property type="entry name" value="BLL4140 PROTEIN"/>
    <property type="match status" value="1"/>
</dbReference>
<evidence type="ECO:0000256" key="1">
    <source>
        <dbReference type="ARBA" id="ARBA00004651"/>
    </source>
</evidence>
<keyword evidence="3" id="KW-1003">Cell membrane</keyword>
<comment type="similarity">
    <text evidence="7">Belongs to the binding-protein-dependent transport system permease family.</text>
</comment>
<evidence type="ECO:0000256" key="6">
    <source>
        <dbReference type="ARBA" id="ARBA00023136"/>
    </source>
</evidence>
<evidence type="ECO:0000256" key="5">
    <source>
        <dbReference type="ARBA" id="ARBA00022989"/>
    </source>
</evidence>
<accession>A0A1E3AL06</accession>
<dbReference type="GO" id="GO:0055085">
    <property type="term" value="P:transmembrane transport"/>
    <property type="evidence" value="ECO:0007669"/>
    <property type="project" value="InterPro"/>
</dbReference>
<feature type="transmembrane region" description="Helical" evidence="7">
    <location>
        <begin position="124"/>
        <end position="143"/>
    </location>
</feature>
<dbReference type="Pfam" id="PF00528">
    <property type="entry name" value="BPD_transp_1"/>
    <property type="match status" value="1"/>
</dbReference>
<keyword evidence="2 7" id="KW-0813">Transport</keyword>
<dbReference type="PANTHER" id="PTHR43227">
    <property type="entry name" value="BLL4140 PROTEIN"/>
    <property type="match status" value="1"/>
</dbReference>
<dbReference type="Gene3D" id="1.10.3720.10">
    <property type="entry name" value="MetI-like"/>
    <property type="match status" value="1"/>
</dbReference>